<comment type="cofactor">
    <cofactor evidence="6">
        <name>[2Fe-2S] cluster</name>
        <dbReference type="ChEBI" id="CHEBI:190135"/>
    </cofactor>
</comment>
<dbReference type="Gene3D" id="3.40.30.10">
    <property type="entry name" value="Glutaredoxin"/>
    <property type="match status" value="1"/>
</dbReference>
<name>A0A4Z0D8Z3_9FIRM</name>
<feature type="binding site" evidence="7">
    <location>
        <position position="132"/>
    </location>
    <ligand>
        <name>[2Fe-2S] cluster</name>
        <dbReference type="ChEBI" id="CHEBI:190135"/>
    </ligand>
</feature>
<dbReference type="PANTHER" id="PTHR43342">
    <property type="entry name" value="NADH-QUINONE OXIDOREDUCTASE, E SUBUNIT"/>
    <property type="match status" value="1"/>
</dbReference>
<dbReference type="Proteomes" id="UP000298381">
    <property type="component" value="Unassembled WGS sequence"/>
</dbReference>
<dbReference type="Pfam" id="PF01257">
    <property type="entry name" value="2Fe-2S_thioredx"/>
    <property type="match status" value="1"/>
</dbReference>
<dbReference type="Gene3D" id="1.10.10.1590">
    <property type="entry name" value="NADH-quinone oxidoreductase subunit E"/>
    <property type="match status" value="1"/>
</dbReference>
<dbReference type="RefSeq" id="WP_135270328.1">
    <property type="nucleotide sequence ID" value="NZ_SRIB01000002.1"/>
</dbReference>
<dbReference type="InterPro" id="IPR042128">
    <property type="entry name" value="NuoE_dom"/>
</dbReference>
<keyword evidence="9" id="KW-1185">Reference proteome</keyword>
<evidence type="ECO:0000256" key="7">
    <source>
        <dbReference type="PIRSR" id="PIRSR000216-1"/>
    </source>
</evidence>
<organism evidence="8 9">
    <name type="scientific">Soehngenia longivitae</name>
    <dbReference type="NCBI Taxonomy" id="2562294"/>
    <lineage>
        <taxon>Bacteria</taxon>
        <taxon>Bacillati</taxon>
        <taxon>Bacillota</taxon>
        <taxon>Tissierellia</taxon>
        <taxon>Tissierellales</taxon>
        <taxon>Tissierellaceae</taxon>
        <taxon>Soehngenia</taxon>
    </lineage>
</organism>
<proteinExistence type="inferred from homology"/>
<evidence type="ECO:0000313" key="9">
    <source>
        <dbReference type="Proteomes" id="UP000298381"/>
    </source>
</evidence>
<protein>
    <submittedName>
        <fullName evidence="8">NAD(P)H-dependent oxidoreductase subunit E</fullName>
    </submittedName>
</protein>
<evidence type="ECO:0000256" key="2">
    <source>
        <dbReference type="ARBA" id="ARBA00022714"/>
    </source>
</evidence>
<comment type="cofactor">
    <cofactor evidence="7">
        <name>[2Fe-2S] cluster</name>
        <dbReference type="ChEBI" id="CHEBI:190135"/>
    </cofactor>
    <text evidence="7">Binds 1 [2Fe-2S] cluster.</text>
</comment>
<evidence type="ECO:0000256" key="4">
    <source>
        <dbReference type="ARBA" id="ARBA00023004"/>
    </source>
</evidence>
<reference evidence="8 9" key="1">
    <citation type="submission" date="2019-03" db="EMBL/GenBank/DDBJ databases">
        <title>Draft genome sequence data and analysis of a Fermenting Bacterium, Soehngenia longevitae strain 1933PT, isolated from petroleum reservoir in Azerbaijan.</title>
        <authorList>
            <person name="Grouzdev D.S."/>
            <person name="Bidzhieva S.K."/>
            <person name="Sokolova D.S."/>
            <person name="Tourova T.P."/>
            <person name="Poltaraus A.B."/>
            <person name="Nazina T.N."/>
        </authorList>
    </citation>
    <scope>NUCLEOTIDE SEQUENCE [LARGE SCALE GENOMIC DNA]</scope>
    <source>
        <strain evidence="8 9">1933P</strain>
    </source>
</reference>
<dbReference type="InterPro" id="IPR041921">
    <property type="entry name" value="NuoE_N"/>
</dbReference>
<dbReference type="InterPro" id="IPR028431">
    <property type="entry name" value="NADP_DH_HndA-like"/>
</dbReference>
<keyword evidence="5 7" id="KW-0411">Iron-sulfur</keyword>
<dbReference type="PIRSF" id="PIRSF000216">
    <property type="entry name" value="NADH_DH_24kDa"/>
    <property type="match status" value="1"/>
</dbReference>
<dbReference type="InterPro" id="IPR036249">
    <property type="entry name" value="Thioredoxin-like_sf"/>
</dbReference>
<feature type="binding site" evidence="7">
    <location>
        <position position="92"/>
    </location>
    <ligand>
        <name>[2Fe-2S] cluster</name>
        <dbReference type="ChEBI" id="CHEBI:190135"/>
    </ligand>
</feature>
<evidence type="ECO:0000256" key="6">
    <source>
        <dbReference type="ARBA" id="ARBA00034078"/>
    </source>
</evidence>
<evidence type="ECO:0000256" key="1">
    <source>
        <dbReference type="ARBA" id="ARBA00010643"/>
    </source>
</evidence>
<sequence length="161" mass="18213">MEYTFDLEKNKDKLTEYKDFLKMIKATNGALMPALQKAQELFNYLPKEVLKIVSEELRIPLAEIYGVATFYAQFSFIPKGENQISVCLGTACYVKGAQAILEEFEKELGIKQGETTSDLKFSINEARCLGDCSKAPVVMINSTLFPLVKKKDVKKILEDLR</sequence>
<keyword evidence="4 7" id="KW-0408">Iron</keyword>
<evidence type="ECO:0000256" key="3">
    <source>
        <dbReference type="ARBA" id="ARBA00022723"/>
    </source>
</evidence>
<dbReference type="EMBL" id="SRIB01000002">
    <property type="protein sequence ID" value="TFZ41368.1"/>
    <property type="molecule type" value="Genomic_DNA"/>
</dbReference>
<dbReference type="OrthoDB" id="9807941at2"/>
<dbReference type="AlphaFoldDB" id="A0A4Z0D8Z3"/>
<dbReference type="PANTHER" id="PTHR43342:SF2">
    <property type="entry name" value="POTENTIAL NAD-REDUCING HYDROGENASE SUBUNIT"/>
    <property type="match status" value="1"/>
</dbReference>
<comment type="similarity">
    <text evidence="1">Belongs to the complex I 24 kDa subunit family.</text>
</comment>
<dbReference type="SUPFAM" id="SSF52833">
    <property type="entry name" value="Thioredoxin-like"/>
    <property type="match status" value="1"/>
</dbReference>
<accession>A0A4Z0D8Z3</accession>
<feature type="binding site" evidence="7">
    <location>
        <position position="128"/>
    </location>
    <ligand>
        <name>[2Fe-2S] cluster</name>
        <dbReference type="ChEBI" id="CHEBI:190135"/>
    </ligand>
</feature>
<dbReference type="GO" id="GO:0051537">
    <property type="term" value="F:2 iron, 2 sulfur cluster binding"/>
    <property type="evidence" value="ECO:0007669"/>
    <property type="project" value="UniProtKB-KW"/>
</dbReference>
<dbReference type="PROSITE" id="PS01099">
    <property type="entry name" value="COMPLEX1_24K"/>
    <property type="match status" value="1"/>
</dbReference>
<comment type="caution">
    <text evidence="8">The sequence shown here is derived from an EMBL/GenBank/DDBJ whole genome shotgun (WGS) entry which is preliminary data.</text>
</comment>
<evidence type="ECO:0000313" key="8">
    <source>
        <dbReference type="EMBL" id="TFZ41368.1"/>
    </source>
</evidence>
<feature type="binding site" evidence="7">
    <location>
        <position position="87"/>
    </location>
    <ligand>
        <name>[2Fe-2S] cluster</name>
        <dbReference type="ChEBI" id="CHEBI:190135"/>
    </ligand>
</feature>
<dbReference type="CDD" id="cd03064">
    <property type="entry name" value="TRX_Fd_NuoE"/>
    <property type="match status" value="1"/>
</dbReference>
<dbReference type="GO" id="GO:0016491">
    <property type="term" value="F:oxidoreductase activity"/>
    <property type="evidence" value="ECO:0007669"/>
    <property type="project" value="InterPro"/>
</dbReference>
<evidence type="ECO:0000256" key="5">
    <source>
        <dbReference type="ARBA" id="ARBA00023014"/>
    </source>
</evidence>
<keyword evidence="2 7" id="KW-0001">2Fe-2S</keyword>
<gene>
    <name evidence="8" type="ORF">E4100_01985</name>
</gene>
<dbReference type="InterPro" id="IPR002023">
    <property type="entry name" value="NuoE-like"/>
</dbReference>
<keyword evidence="3 7" id="KW-0479">Metal-binding</keyword>
<dbReference type="GO" id="GO:0046872">
    <property type="term" value="F:metal ion binding"/>
    <property type="evidence" value="ECO:0007669"/>
    <property type="project" value="UniProtKB-KW"/>
</dbReference>